<dbReference type="Pfam" id="PF01795">
    <property type="entry name" value="Methyltransf_5"/>
    <property type="match status" value="1"/>
</dbReference>
<keyword evidence="4 6" id="KW-0808">Transferase</keyword>
<dbReference type="NCBIfam" id="TIGR00006">
    <property type="entry name" value="16S rRNA (cytosine(1402)-N(4))-methyltransferase RsmH"/>
    <property type="match status" value="1"/>
</dbReference>
<evidence type="ECO:0000313" key="8">
    <source>
        <dbReference type="Proteomes" id="UP000178944"/>
    </source>
</evidence>
<feature type="binding site" evidence="6">
    <location>
        <position position="108"/>
    </location>
    <ligand>
        <name>S-adenosyl-L-methionine</name>
        <dbReference type="ChEBI" id="CHEBI:59789"/>
    </ligand>
</feature>
<evidence type="ECO:0000256" key="3">
    <source>
        <dbReference type="ARBA" id="ARBA00022603"/>
    </source>
</evidence>
<comment type="similarity">
    <text evidence="1 6">Belongs to the methyltransferase superfamily. RsmH family.</text>
</comment>
<dbReference type="SUPFAM" id="SSF81799">
    <property type="entry name" value="Putative methyltransferase TM0872, insert domain"/>
    <property type="match status" value="1"/>
</dbReference>
<comment type="subcellular location">
    <subcellularLocation>
        <location evidence="6">Cytoplasm</location>
    </subcellularLocation>
</comment>
<dbReference type="EC" id="2.1.1.199" evidence="6"/>
<name>A0A1G1YQP1_9BACT</name>
<evidence type="ECO:0000256" key="5">
    <source>
        <dbReference type="ARBA" id="ARBA00022691"/>
    </source>
</evidence>
<dbReference type="PANTHER" id="PTHR11265:SF0">
    <property type="entry name" value="12S RRNA N4-METHYLCYTIDINE METHYLTRANSFERASE"/>
    <property type="match status" value="1"/>
</dbReference>
<comment type="catalytic activity">
    <reaction evidence="6">
        <text>cytidine(1402) in 16S rRNA + S-adenosyl-L-methionine = N(4)-methylcytidine(1402) in 16S rRNA + S-adenosyl-L-homocysteine + H(+)</text>
        <dbReference type="Rhea" id="RHEA:42928"/>
        <dbReference type="Rhea" id="RHEA-COMP:10286"/>
        <dbReference type="Rhea" id="RHEA-COMP:10287"/>
        <dbReference type="ChEBI" id="CHEBI:15378"/>
        <dbReference type="ChEBI" id="CHEBI:57856"/>
        <dbReference type="ChEBI" id="CHEBI:59789"/>
        <dbReference type="ChEBI" id="CHEBI:74506"/>
        <dbReference type="ChEBI" id="CHEBI:82748"/>
        <dbReference type="EC" id="2.1.1.199"/>
    </reaction>
</comment>
<dbReference type="InterPro" id="IPR002903">
    <property type="entry name" value="RsmH"/>
</dbReference>
<comment type="function">
    <text evidence="6">Specifically methylates the N4 position of cytidine in position 1402 (C1402) of 16S rRNA.</text>
</comment>
<proteinExistence type="inferred from homology"/>
<organism evidence="7 8">
    <name type="scientific">Candidatus Buchananbacteria bacterium RIFCSPLOWO2_01_FULL_56_15</name>
    <dbReference type="NCBI Taxonomy" id="1797547"/>
    <lineage>
        <taxon>Bacteria</taxon>
        <taxon>Candidatus Buchananiibacteriota</taxon>
    </lineage>
</organism>
<accession>A0A1G1YQP1</accession>
<dbReference type="HAMAP" id="MF_01007">
    <property type="entry name" value="16SrRNA_methyltr_H"/>
    <property type="match status" value="1"/>
</dbReference>
<dbReference type="Gene3D" id="1.10.150.170">
    <property type="entry name" value="Putative methyltransferase TM0872, insert domain"/>
    <property type="match status" value="1"/>
</dbReference>
<feature type="binding site" evidence="6">
    <location>
        <begin position="33"/>
        <end position="35"/>
    </location>
    <ligand>
        <name>S-adenosyl-L-methionine</name>
        <dbReference type="ChEBI" id="CHEBI:59789"/>
    </ligand>
</feature>
<dbReference type="CDD" id="cd02440">
    <property type="entry name" value="AdoMet_MTases"/>
    <property type="match status" value="1"/>
</dbReference>
<dbReference type="GO" id="GO:0071424">
    <property type="term" value="F:rRNA (cytosine-N4-)-methyltransferase activity"/>
    <property type="evidence" value="ECO:0007669"/>
    <property type="project" value="UniProtKB-UniRule"/>
</dbReference>
<evidence type="ECO:0000256" key="1">
    <source>
        <dbReference type="ARBA" id="ARBA00010396"/>
    </source>
</evidence>
<sequence length="313" mass="35032">MTYAHEPVLLDEVVHYLRPKPGQRFIDCTLGGGGHTAALAKRIAPDGSILGIDLDPSALQAAKASTKQLPIRVTIAQGNFKDLRYLANQHGFQPVNGILIDLGLSSGQLQDQKRGFSFLADGRLDMRFGPEQTQTAAAILNDWSEDELTALFKNFGEEPLAKPIARAIVEQRNTTAIENPRQLLEIIIPLYHRRYHKPSKHNPATRVFQALRIAVNDELENLRQVLPQAVGLLTPGGRLGIISYHSLEDRIVKNYFRQESRDCICPPALPQCQCQHRRLIRLVSRKPVVPTEAEVTRNPRSRSAKLRVIEKIS</sequence>
<feature type="binding site" evidence="6">
    <location>
        <position position="80"/>
    </location>
    <ligand>
        <name>S-adenosyl-L-methionine</name>
        <dbReference type="ChEBI" id="CHEBI:59789"/>
    </ligand>
</feature>
<dbReference type="AlphaFoldDB" id="A0A1G1YQP1"/>
<dbReference type="PIRSF" id="PIRSF004486">
    <property type="entry name" value="MraW"/>
    <property type="match status" value="1"/>
</dbReference>
<protein>
    <recommendedName>
        <fullName evidence="6">Ribosomal RNA small subunit methyltransferase H</fullName>
        <ecNumber evidence="6">2.1.1.199</ecNumber>
    </recommendedName>
    <alternativeName>
        <fullName evidence="6">16S rRNA m(4)C1402 methyltransferase</fullName>
    </alternativeName>
    <alternativeName>
        <fullName evidence="6">rRNA (cytosine-N(4)-)-methyltransferase RsmH</fullName>
    </alternativeName>
</protein>
<evidence type="ECO:0000256" key="6">
    <source>
        <dbReference type="HAMAP-Rule" id="MF_01007"/>
    </source>
</evidence>
<evidence type="ECO:0000256" key="4">
    <source>
        <dbReference type="ARBA" id="ARBA00022679"/>
    </source>
</evidence>
<gene>
    <name evidence="6" type="primary">rsmH</name>
    <name evidence="7" type="ORF">A2951_03010</name>
</gene>
<dbReference type="Proteomes" id="UP000178944">
    <property type="component" value="Unassembled WGS sequence"/>
</dbReference>
<dbReference type="PANTHER" id="PTHR11265">
    <property type="entry name" value="S-ADENOSYL-METHYLTRANSFERASE MRAW"/>
    <property type="match status" value="1"/>
</dbReference>
<keyword evidence="2 6" id="KW-0698">rRNA processing</keyword>
<dbReference type="InterPro" id="IPR023397">
    <property type="entry name" value="SAM-dep_MeTrfase_MraW_recog"/>
</dbReference>
<keyword evidence="3 6" id="KW-0489">Methyltransferase</keyword>
<keyword evidence="6" id="KW-0963">Cytoplasm</keyword>
<reference evidence="7 8" key="1">
    <citation type="journal article" date="2016" name="Nat. Commun.">
        <title>Thousands of microbial genomes shed light on interconnected biogeochemical processes in an aquifer system.</title>
        <authorList>
            <person name="Anantharaman K."/>
            <person name="Brown C.T."/>
            <person name="Hug L.A."/>
            <person name="Sharon I."/>
            <person name="Castelle C.J."/>
            <person name="Probst A.J."/>
            <person name="Thomas B.C."/>
            <person name="Singh A."/>
            <person name="Wilkins M.J."/>
            <person name="Karaoz U."/>
            <person name="Brodie E.L."/>
            <person name="Williams K.H."/>
            <person name="Hubbard S.S."/>
            <person name="Banfield J.F."/>
        </authorList>
    </citation>
    <scope>NUCLEOTIDE SEQUENCE [LARGE SCALE GENOMIC DNA]</scope>
</reference>
<evidence type="ECO:0000313" key="7">
    <source>
        <dbReference type="EMBL" id="OGY54614.1"/>
    </source>
</evidence>
<dbReference type="InterPro" id="IPR029063">
    <property type="entry name" value="SAM-dependent_MTases_sf"/>
</dbReference>
<dbReference type="SUPFAM" id="SSF53335">
    <property type="entry name" value="S-adenosyl-L-methionine-dependent methyltransferases"/>
    <property type="match status" value="1"/>
</dbReference>
<dbReference type="EMBL" id="MHIQ01000030">
    <property type="protein sequence ID" value="OGY54614.1"/>
    <property type="molecule type" value="Genomic_DNA"/>
</dbReference>
<dbReference type="GO" id="GO:0070475">
    <property type="term" value="P:rRNA base methylation"/>
    <property type="evidence" value="ECO:0007669"/>
    <property type="project" value="UniProtKB-UniRule"/>
</dbReference>
<keyword evidence="5 6" id="KW-0949">S-adenosyl-L-methionine</keyword>
<evidence type="ECO:0000256" key="2">
    <source>
        <dbReference type="ARBA" id="ARBA00022552"/>
    </source>
</evidence>
<dbReference type="Gene3D" id="3.40.50.150">
    <property type="entry name" value="Vaccinia Virus protein VP39"/>
    <property type="match status" value="1"/>
</dbReference>
<feature type="binding site" evidence="6">
    <location>
        <position position="53"/>
    </location>
    <ligand>
        <name>S-adenosyl-L-methionine</name>
        <dbReference type="ChEBI" id="CHEBI:59789"/>
    </ligand>
</feature>
<dbReference type="GO" id="GO:0005737">
    <property type="term" value="C:cytoplasm"/>
    <property type="evidence" value="ECO:0007669"/>
    <property type="project" value="UniProtKB-SubCell"/>
</dbReference>
<comment type="caution">
    <text evidence="7">The sequence shown here is derived from an EMBL/GenBank/DDBJ whole genome shotgun (WGS) entry which is preliminary data.</text>
</comment>
<feature type="binding site" evidence="6">
    <location>
        <position position="101"/>
    </location>
    <ligand>
        <name>S-adenosyl-L-methionine</name>
        <dbReference type="ChEBI" id="CHEBI:59789"/>
    </ligand>
</feature>